<keyword evidence="2" id="KW-0694">RNA-binding</keyword>
<dbReference type="Pfam" id="PF09704">
    <property type="entry name" value="Cas_Cas5d"/>
    <property type="match status" value="1"/>
</dbReference>
<keyword evidence="2" id="KW-0378">Hydrolase</keyword>
<accession>A0AAU8HW52</accession>
<keyword evidence="2" id="KW-0540">Nuclease</keyword>
<dbReference type="GO" id="GO:0003723">
    <property type="term" value="F:RNA binding"/>
    <property type="evidence" value="ECO:0007669"/>
    <property type="project" value="UniProtKB-UniRule"/>
</dbReference>
<proteinExistence type="inferred from homology"/>
<keyword evidence="1 2" id="KW-0051">Antiviral defense</keyword>
<evidence type="ECO:0000256" key="2">
    <source>
        <dbReference type="PIRNR" id="PIRNR029950"/>
    </source>
</evidence>
<evidence type="ECO:0000256" key="1">
    <source>
        <dbReference type="ARBA" id="ARBA00023118"/>
    </source>
</evidence>
<evidence type="ECO:0000313" key="4">
    <source>
        <dbReference type="EMBL" id="XCI29616.1"/>
    </source>
</evidence>
<dbReference type="RefSeq" id="WP_353894164.1">
    <property type="nucleotide sequence ID" value="NZ_CP159485.1"/>
</dbReference>
<dbReference type="InterPro" id="IPR013422">
    <property type="entry name" value="CRISPR-assoc_prot_Cas5_N"/>
</dbReference>
<dbReference type="InterPro" id="IPR021124">
    <property type="entry name" value="CRISPR-assoc_prot_Cas5"/>
</dbReference>
<gene>
    <name evidence="4" type="primary">cas5c</name>
    <name evidence="4" type="ORF">PRVXH_000944</name>
</gene>
<protein>
    <recommendedName>
        <fullName evidence="2">pre-crRNA processing endonuclease</fullName>
        <ecNumber evidence="2">3.1.-.-</ecNumber>
    </recommendedName>
</protein>
<comment type="function">
    <text evidence="2">CRISPR (clustered regularly interspaced short palindromic repeat) is an adaptive immune system that provides protection against mobile genetic elements (viruses, transposable elements and conjugative plasmids). CRISPR clusters contain spacers, sequences complementary to antecedent mobile elements, and target invading nucleic acids. CRISPR clusters are transcribed and processed into CRISPR RNA (crRNA).</text>
</comment>
<dbReference type="GO" id="GO:0051607">
    <property type="term" value="P:defense response to virus"/>
    <property type="evidence" value="ECO:0007669"/>
    <property type="project" value="UniProtKB-UniRule"/>
</dbReference>
<dbReference type="PIRSF" id="PIRSF029950">
    <property type="entry name" value="Cas_CT1134"/>
    <property type="match status" value="1"/>
</dbReference>
<feature type="compositionally biased region" description="Basic and acidic residues" evidence="3">
    <location>
        <begin position="231"/>
        <end position="243"/>
    </location>
</feature>
<dbReference type="GO" id="GO:0004519">
    <property type="term" value="F:endonuclease activity"/>
    <property type="evidence" value="ECO:0007669"/>
    <property type="project" value="UniProtKB-UniRule"/>
</dbReference>
<dbReference type="EMBL" id="CP159485">
    <property type="protein sequence ID" value="XCI29616.1"/>
    <property type="molecule type" value="Genomic_DNA"/>
</dbReference>
<evidence type="ECO:0000256" key="3">
    <source>
        <dbReference type="SAM" id="MobiDB-lite"/>
    </source>
</evidence>
<reference evidence="4" key="1">
    <citation type="journal article" date="2018" name="Antonie Van Leeuwenhoek">
        <title>Proteinivorax hydrogeniformans sp. nov., an anaerobic, haloalkaliphilic bacterium fermenting proteinaceous compounds with high hydrogen production.</title>
        <authorList>
            <person name="Boltyanskaya Y."/>
            <person name="Detkova E."/>
            <person name="Pimenov N."/>
            <person name="Kevbrin V."/>
        </authorList>
    </citation>
    <scope>NUCLEOTIDE SEQUENCE</scope>
    <source>
        <strain evidence="4">Z-710</strain>
    </source>
</reference>
<sequence>MRNQVEFEVYGKYALFTDPATKVGGEKLSYQVPTYQALKGIMESIYWKPTIIWIIDEVRIMNAIKMEAKGVRPIEYKGGNTLASYTYLKDVRYQVRAHFVFNRHRPDLDYDRNEHKHHKIAKRSIKAGGRRDVFLGTRECVAYVEPCKFGESEGFYDGYGDIHLGTMIHGLNYPDETGLDMLETRLWNPIMRDGYISFIKPADCEIVRPIKKLRPKGFSKDNLEPAEELDKELSREGGIRWDG</sequence>
<dbReference type="NCBIfam" id="TIGR02593">
    <property type="entry name" value="CRISPR_cas5"/>
    <property type="match status" value="1"/>
</dbReference>
<dbReference type="EC" id="3.1.-.-" evidence="2"/>
<keyword evidence="2" id="KW-0255">Endonuclease</keyword>
<reference evidence="4" key="2">
    <citation type="submission" date="2024-06" db="EMBL/GenBank/DDBJ databases">
        <authorList>
            <person name="Petrova K.O."/>
            <person name="Toshchakov S.V."/>
            <person name="Boltjanskaja Y.V."/>
            <person name="Kevbrin V.V."/>
        </authorList>
    </citation>
    <scope>NUCLEOTIDE SEQUENCE</scope>
    <source>
        <strain evidence="4">Z-710</strain>
    </source>
</reference>
<dbReference type="InterPro" id="IPR010155">
    <property type="entry name" value="CRISPR-assoc_prot_Cas5d"/>
</dbReference>
<dbReference type="GO" id="GO:0016787">
    <property type="term" value="F:hydrolase activity"/>
    <property type="evidence" value="ECO:0007669"/>
    <property type="project" value="UniProtKB-KW"/>
</dbReference>
<feature type="region of interest" description="Disordered" evidence="3">
    <location>
        <begin position="218"/>
        <end position="243"/>
    </location>
</feature>
<dbReference type="Gene3D" id="3.30.70.2660">
    <property type="match status" value="1"/>
</dbReference>
<comment type="similarity">
    <text evidence="2">Belongs to the CRISPR-associated protein Cas5 family. Subtype I-C/Dvulg subfamily.</text>
</comment>
<dbReference type="NCBIfam" id="TIGR01876">
    <property type="entry name" value="cas_Cas5d"/>
    <property type="match status" value="1"/>
</dbReference>
<dbReference type="AlphaFoldDB" id="A0AAU8HW52"/>
<organism evidence="4">
    <name type="scientific">Proteinivorax hydrogeniformans</name>
    <dbReference type="NCBI Taxonomy" id="1826727"/>
    <lineage>
        <taxon>Bacteria</taxon>
        <taxon>Bacillati</taxon>
        <taxon>Bacillota</taxon>
        <taxon>Clostridia</taxon>
        <taxon>Eubacteriales</taxon>
        <taxon>Proteinivoracaceae</taxon>
        <taxon>Proteinivorax</taxon>
    </lineage>
</organism>
<dbReference type="GO" id="GO:0043571">
    <property type="term" value="P:maintenance of CRISPR repeat elements"/>
    <property type="evidence" value="ECO:0007669"/>
    <property type="project" value="UniProtKB-UniRule"/>
</dbReference>
<name>A0AAU8HW52_9FIRM</name>
<dbReference type="CDD" id="cd09752">
    <property type="entry name" value="Cas5_I-C"/>
    <property type="match status" value="1"/>
</dbReference>